<dbReference type="InterPro" id="IPR035994">
    <property type="entry name" value="Nucleoside_phosphorylase_sf"/>
</dbReference>
<dbReference type="PANTHER" id="PTHR43691">
    <property type="entry name" value="URIDINE PHOSPHORYLASE"/>
    <property type="match status" value="1"/>
</dbReference>
<dbReference type="Proteomes" id="UP001500171">
    <property type="component" value="Unassembled WGS sequence"/>
</dbReference>
<evidence type="ECO:0000256" key="1">
    <source>
        <dbReference type="ARBA" id="ARBA00011888"/>
    </source>
</evidence>
<dbReference type="Pfam" id="PF01048">
    <property type="entry name" value="PNP_UDP_1"/>
    <property type="match status" value="1"/>
</dbReference>
<dbReference type="Gene3D" id="3.40.50.1580">
    <property type="entry name" value="Nucleoside phosphorylase domain"/>
    <property type="match status" value="1"/>
</dbReference>
<proteinExistence type="predicted"/>
<organism evidence="5 6">
    <name type="scientific">Orbus sasakiae</name>
    <dbReference type="NCBI Taxonomy" id="1078475"/>
    <lineage>
        <taxon>Bacteria</taxon>
        <taxon>Pseudomonadati</taxon>
        <taxon>Pseudomonadota</taxon>
        <taxon>Gammaproteobacteria</taxon>
        <taxon>Orbales</taxon>
        <taxon>Orbaceae</taxon>
        <taxon>Orbus</taxon>
    </lineage>
</organism>
<evidence type="ECO:0000259" key="4">
    <source>
        <dbReference type="Pfam" id="PF01048"/>
    </source>
</evidence>
<comment type="catalytic activity">
    <reaction evidence="3">
        <text>uridine + phosphate = alpha-D-ribose 1-phosphate + uracil</text>
        <dbReference type="Rhea" id="RHEA:24388"/>
        <dbReference type="ChEBI" id="CHEBI:16704"/>
        <dbReference type="ChEBI" id="CHEBI:17568"/>
        <dbReference type="ChEBI" id="CHEBI:43474"/>
        <dbReference type="ChEBI" id="CHEBI:57720"/>
        <dbReference type="EC" id="2.4.2.3"/>
    </reaction>
</comment>
<dbReference type="EMBL" id="BAABHY010000001">
    <property type="protein sequence ID" value="GAA5109394.1"/>
    <property type="molecule type" value="Genomic_DNA"/>
</dbReference>
<accession>A0ABP9N621</accession>
<feature type="domain" description="Nucleoside phosphorylase" evidence="4">
    <location>
        <begin position="26"/>
        <end position="242"/>
    </location>
</feature>
<reference evidence="6" key="1">
    <citation type="journal article" date="2019" name="Int. J. Syst. Evol. Microbiol.">
        <title>The Global Catalogue of Microorganisms (GCM) 10K type strain sequencing project: providing services to taxonomists for standard genome sequencing and annotation.</title>
        <authorList>
            <consortium name="The Broad Institute Genomics Platform"/>
            <consortium name="The Broad Institute Genome Sequencing Center for Infectious Disease"/>
            <person name="Wu L."/>
            <person name="Ma J."/>
        </authorList>
    </citation>
    <scope>NUCLEOTIDE SEQUENCE [LARGE SCALE GENOMIC DNA]</scope>
    <source>
        <strain evidence="6">JCM 18050</strain>
    </source>
</reference>
<sequence>MQTDMSMYKPNHHLKGFSKQHAGELTILVGDPARVTLFTELLTNPQTIVNNREFVGVSGLFSGKPVSIMSTGIGSGSTEIAVIELIACGAKRLVRVGGCGAWQDHVHPGDIIMNNAMARTSGMLNSYVPDSYPAAACPILFNTIYQTLISQGRTVHSGIGLTTEGFYQSQGRDLNLFGQQEAQQQLEYWKMRRILNAEMETAVIYLLASLYGIPAANCLVAHVTRKDNAWVADLDYQTLHKAAAKAVIESIINSIE</sequence>
<evidence type="ECO:0000313" key="5">
    <source>
        <dbReference type="EMBL" id="GAA5109394.1"/>
    </source>
</evidence>
<evidence type="ECO:0000313" key="6">
    <source>
        <dbReference type="Proteomes" id="UP001500171"/>
    </source>
</evidence>
<gene>
    <name evidence="5" type="ORF">GCM10023211_12670</name>
</gene>
<dbReference type="EC" id="2.4.2.3" evidence="1"/>
<name>A0ABP9N621_9GAMM</name>
<evidence type="ECO:0000256" key="2">
    <source>
        <dbReference type="ARBA" id="ARBA00021980"/>
    </source>
</evidence>
<protein>
    <recommendedName>
        <fullName evidence="2">Uridine phosphorylase</fullName>
        <ecNumber evidence="1">2.4.2.3</ecNumber>
    </recommendedName>
</protein>
<dbReference type="PANTHER" id="PTHR43691:SF11">
    <property type="entry name" value="FI09636P-RELATED"/>
    <property type="match status" value="1"/>
</dbReference>
<evidence type="ECO:0000256" key="3">
    <source>
        <dbReference type="ARBA" id="ARBA00048447"/>
    </source>
</evidence>
<dbReference type="SUPFAM" id="SSF53167">
    <property type="entry name" value="Purine and uridine phosphorylases"/>
    <property type="match status" value="1"/>
</dbReference>
<dbReference type="CDD" id="cd17767">
    <property type="entry name" value="UP_EcUdp-like"/>
    <property type="match status" value="1"/>
</dbReference>
<dbReference type="InterPro" id="IPR000845">
    <property type="entry name" value="Nucleoside_phosphorylase_d"/>
</dbReference>
<keyword evidence="6" id="KW-1185">Reference proteome</keyword>
<comment type="caution">
    <text evidence="5">The sequence shown here is derived from an EMBL/GenBank/DDBJ whole genome shotgun (WGS) entry which is preliminary data.</text>
</comment>